<proteinExistence type="predicted"/>
<evidence type="ECO:0000259" key="2">
    <source>
        <dbReference type="SMART" id="SM00849"/>
    </source>
</evidence>
<dbReference type="GO" id="GO:0016787">
    <property type="term" value="F:hydrolase activity"/>
    <property type="evidence" value="ECO:0007669"/>
    <property type="project" value="UniProtKB-KW"/>
</dbReference>
<protein>
    <submittedName>
        <fullName evidence="5">Beta-Casp domain containing protein</fullName>
    </submittedName>
    <submittedName>
        <fullName evidence="4">Ribonuclease</fullName>
        <ecNumber evidence="4">3.1.-.-</ecNumber>
    </submittedName>
</protein>
<dbReference type="InterPro" id="IPR022712">
    <property type="entry name" value="Beta_Casp"/>
</dbReference>
<reference evidence="5" key="2">
    <citation type="submission" date="2015-10" db="EMBL/GenBank/DDBJ databases">
        <title>Improved Draft Genome Sequence of Clostridium pasteurianum Strain ATCC 6013 (DSM 525) Using a Hybrid Next-Generation Sequencing Approach.</title>
        <authorList>
            <person name="Pyne M.E."/>
            <person name="Utturkar S.M."/>
            <person name="Brown S.D."/>
            <person name="Moo-Young M."/>
            <person name="Chung D.A."/>
            <person name="Chou P.C."/>
        </authorList>
    </citation>
    <scope>NUCLEOTIDE SEQUENCE</scope>
    <source>
        <strain evidence="5">ATCC 6013</strain>
    </source>
</reference>
<dbReference type="CDD" id="cd16295">
    <property type="entry name" value="TTHA0252-CPSF-like_MBL-fold"/>
    <property type="match status" value="1"/>
</dbReference>
<dbReference type="PANTHER" id="PTHR11203:SF37">
    <property type="entry name" value="INTEGRATOR COMPLEX SUBUNIT 11"/>
    <property type="match status" value="1"/>
</dbReference>
<evidence type="ECO:0000256" key="1">
    <source>
        <dbReference type="ARBA" id="ARBA00022801"/>
    </source>
</evidence>
<dbReference type="SUPFAM" id="SSF56281">
    <property type="entry name" value="Metallo-hydrolase/oxidoreductase"/>
    <property type="match status" value="1"/>
</dbReference>
<evidence type="ECO:0000313" key="4">
    <source>
        <dbReference type="EMBL" id="AJA51805.1"/>
    </source>
</evidence>
<feature type="domain" description="Beta-Casp" evidence="3">
    <location>
        <begin position="253"/>
        <end position="378"/>
    </location>
</feature>
<reference evidence="5 6" key="3">
    <citation type="journal article" name="Genome Announc.">
        <title>Improved Draft Genome Sequence of Clostridium pasteurianum Strain ATCC 6013 (DSM 525) Using a Hybrid Next-Generation Sequencing Approach.</title>
        <authorList>
            <person name="Pyne M.E."/>
            <person name="Utturkar S."/>
            <person name="Brown S.D."/>
            <person name="Moo-Young M."/>
            <person name="Chung D.A."/>
            <person name="Chou C.P."/>
        </authorList>
    </citation>
    <scope>NUCLEOTIDE SEQUENCE [LARGE SCALE GENOMIC DNA]</scope>
    <source>
        <strain evidence="5 6">ATCC 6013</strain>
    </source>
</reference>
<feature type="domain" description="Metallo-beta-lactamase" evidence="2">
    <location>
        <begin position="13"/>
        <end position="241"/>
    </location>
</feature>
<dbReference type="Proteomes" id="UP000028042">
    <property type="component" value="Unassembled WGS sequence"/>
</dbReference>
<dbReference type="Pfam" id="PF10996">
    <property type="entry name" value="Beta-Casp"/>
    <property type="match status" value="1"/>
</dbReference>
<dbReference type="RefSeq" id="WP_003443801.1">
    <property type="nucleotide sequence ID" value="NZ_ANZB01000004.1"/>
</dbReference>
<evidence type="ECO:0000259" key="3">
    <source>
        <dbReference type="SMART" id="SM01027"/>
    </source>
</evidence>
<keyword evidence="7" id="KW-1185">Reference proteome</keyword>
<dbReference type="Proteomes" id="UP000030905">
    <property type="component" value="Chromosome"/>
</dbReference>
<sequence length="511" mass="57911">MELEFYGAAGCVTGSCHILRVSNKTILLDCGLYQGKDEKEIGNDGFNFDPKKVDYVILSHAHIDHSGRIPLLYKKGFKGQVFCTNATRDLCSAMLVDSGYIQEMEVEWKNKKRRRRGLDAIEPLYTANMARLSMYLFTGIPYGTTIEIFDGFKIRFRDSGHLLGSAFVELFIREEEKDEVKIVYTGDVGNVNIPIMRDPTILDYADYLIMETTYGNRLHDNLNSQLHRLTDIIKETFARGGNVIIPSFAVGRVQEILYELSKLRRNRELNNLMIFVDSPLAAESTRIFEKYSECFDEEAKRDFASGYNPLRFEGVIFTNSIEDSSKINKIQSGAVIISASGMCEAGRIKHHLKHNLWRKECSIVFVGYQAEGTLGGNILSGAKKVKIFGEEIAVNASIYDIEELSGHADRNGLIKWMESFSKKPEEIFLVHGEKEAAESFSNFAKEKGYNTKIMKSGDIIHINEGISRKKINSNSNLKNQLIKLLDSIDNIDEINKELLIGKIKDVIKKFR</sequence>
<dbReference type="InterPro" id="IPR001279">
    <property type="entry name" value="Metallo-B-lactamas"/>
</dbReference>
<dbReference type="SMART" id="SM01027">
    <property type="entry name" value="Beta-Casp"/>
    <property type="match status" value="1"/>
</dbReference>
<reference evidence="4 7" key="1">
    <citation type="journal article" date="2015" name="Genome Announc.">
        <title>Complete Genome Sequence of the Nitrogen-Fixing and Solvent-Producing Clostridium pasteurianum DSM 525.</title>
        <authorList>
            <person name="Poehlein A."/>
            <person name="Grosse-Honebrink A."/>
            <person name="Zhang Y."/>
            <person name="Minton N.P."/>
            <person name="Daniel R."/>
        </authorList>
    </citation>
    <scope>NUCLEOTIDE SEQUENCE [LARGE SCALE GENOMIC DNA]</scope>
    <source>
        <strain evidence="4">DSM 525</strain>
        <strain evidence="7">DSM 525 / ATCC 6013</strain>
    </source>
</reference>
<dbReference type="Pfam" id="PF07521">
    <property type="entry name" value="RMMBL"/>
    <property type="match status" value="1"/>
</dbReference>
<dbReference type="InterPro" id="IPR050698">
    <property type="entry name" value="MBL"/>
</dbReference>
<dbReference type="EC" id="3.1.-.-" evidence="4"/>
<dbReference type="EMBL" id="CP009268">
    <property type="protein sequence ID" value="AJA51805.1"/>
    <property type="molecule type" value="Genomic_DNA"/>
</dbReference>
<dbReference type="SMART" id="SM00849">
    <property type="entry name" value="Lactamase_B"/>
    <property type="match status" value="1"/>
</dbReference>
<evidence type="ECO:0000313" key="5">
    <source>
        <dbReference type="EMBL" id="KRU12187.1"/>
    </source>
</evidence>
<dbReference type="InterPro" id="IPR036866">
    <property type="entry name" value="RibonucZ/Hydroxyglut_hydro"/>
</dbReference>
<dbReference type="eggNOG" id="COG1236">
    <property type="taxonomic scope" value="Bacteria"/>
</dbReference>
<accession>A0A0H3J4H7</accession>
<dbReference type="Gene3D" id="3.40.50.10890">
    <property type="match status" value="1"/>
</dbReference>
<gene>
    <name evidence="4" type="ORF">CLPA_c17470</name>
    <name evidence="5" type="ORF">CP6013_01434</name>
</gene>
<organism evidence="4 7">
    <name type="scientific">Clostridium pasteurianum DSM 525 = ATCC 6013</name>
    <dbReference type="NCBI Taxonomy" id="1262449"/>
    <lineage>
        <taxon>Bacteria</taxon>
        <taxon>Bacillati</taxon>
        <taxon>Bacillota</taxon>
        <taxon>Clostridia</taxon>
        <taxon>Eubacteriales</taxon>
        <taxon>Clostridiaceae</taxon>
        <taxon>Clostridium</taxon>
    </lineage>
</organism>
<dbReference type="Pfam" id="PF00753">
    <property type="entry name" value="Lactamase_B"/>
    <property type="match status" value="1"/>
</dbReference>
<dbReference type="EMBL" id="JPGY02000001">
    <property type="protein sequence ID" value="KRU12187.1"/>
    <property type="molecule type" value="Genomic_DNA"/>
</dbReference>
<evidence type="ECO:0000313" key="7">
    <source>
        <dbReference type="Proteomes" id="UP000030905"/>
    </source>
</evidence>
<dbReference type="AlphaFoldDB" id="A0A0H3J4H7"/>
<dbReference type="PANTHER" id="PTHR11203">
    <property type="entry name" value="CLEAVAGE AND POLYADENYLATION SPECIFICITY FACTOR FAMILY MEMBER"/>
    <property type="match status" value="1"/>
</dbReference>
<dbReference type="KEGG" id="cpae:CPAST_c17470"/>
<dbReference type="InterPro" id="IPR011108">
    <property type="entry name" value="RMMBL"/>
</dbReference>
<dbReference type="KEGG" id="cpat:CLPA_c17470"/>
<dbReference type="GO" id="GO:0004521">
    <property type="term" value="F:RNA endonuclease activity"/>
    <property type="evidence" value="ECO:0007669"/>
    <property type="project" value="TreeGrafter"/>
</dbReference>
<name>A0A0H3J4H7_CLOPA</name>
<dbReference type="GeneID" id="93073909"/>
<evidence type="ECO:0000313" key="6">
    <source>
        <dbReference type="Proteomes" id="UP000028042"/>
    </source>
</evidence>
<dbReference type="PATRIC" id="fig|1262449.3.peg.1583"/>
<dbReference type="Gene3D" id="3.60.15.10">
    <property type="entry name" value="Ribonuclease Z/Hydroxyacylglutathione hydrolase-like"/>
    <property type="match status" value="1"/>
</dbReference>
<keyword evidence="1 4" id="KW-0378">Hydrolase</keyword>